<dbReference type="Gene3D" id="1.10.3730.20">
    <property type="match status" value="1"/>
</dbReference>
<organism evidence="3 4">
    <name type="scientific">Aquamicrobium soli</name>
    <dbReference type="NCBI Taxonomy" id="1811518"/>
    <lineage>
        <taxon>Bacteria</taxon>
        <taxon>Pseudomonadati</taxon>
        <taxon>Pseudomonadota</taxon>
        <taxon>Alphaproteobacteria</taxon>
        <taxon>Hyphomicrobiales</taxon>
        <taxon>Phyllobacteriaceae</taxon>
        <taxon>Aquamicrobium</taxon>
    </lineage>
</organism>
<feature type="transmembrane region" description="Helical" evidence="1">
    <location>
        <begin position="244"/>
        <end position="268"/>
    </location>
</feature>
<accession>A0ABV7K9H1</accession>
<feature type="transmembrane region" description="Helical" evidence="1">
    <location>
        <begin position="274"/>
        <end position="291"/>
    </location>
</feature>
<feature type="domain" description="EamA" evidence="2">
    <location>
        <begin position="160"/>
        <end position="290"/>
    </location>
</feature>
<feature type="transmembrane region" description="Helical" evidence="1">
    <location>
        <begin position="158"/>
        <end position="175"/>
    </location>
</feature>
<dbReference type="EMBL" id="JBHRTK010000012">
    <property type="protein sequence ID" value="MFC3206988.1"/>
    <property type="molecule type" value="Genomic_DNA"/>
</dbReference>
<feature type="transmembrane region" description="Helical" evidence="1">
    <location>
        <begin position="12"/>
        <end position="30"/>
    </location>
</feature>
<keyword evidence="1" id="KW-0812">Transmembrane</keyword>
<gene>
    <name evidence="3" type="ORF">ACFOHJ_12250</name>
</gene>
<evidence type="ECO:0000259" key="2">
    <source>
        <dbReference type="Pfam" id="PF00892"/>
    </source>
</evidence>
<protein>
    <submittedName>
        <fullName evidence="3">DMT family transporter</fullName>
    </submittedName>
</protein>
<feature type="transmembrane region" description="Helical" evidence="1">
    <location>
        <begin position="212"/>
        <end position="237"/>
    </location>
</feature>
<feature type="transmembrane region" description="Helical" evidence="1">
    <location>
        <begin position="187"/>
        <end position="206"/>
    </location>
</feature>
<keyword evidence="4" id="KW-1185">Reference proteome</keyword>
<feature type="transmembrane region" description="Helical" evidence="1">
    <location>
        <begin position="134"/>
        <end position="152"/>
    </location>
</feature>
<keyword evidence="1" id="KW-0472">Membrane</keyword>
<evidence type="ECO:0000313" key="4">
    <source>
        <dbReference type="Proteomes" id="UP001595583"/>
    </source>
</evidence>
<dbReference type="SUPFAM" id="SSF103481">
    <property type="entry name" value="Multidrug resistance efflux transporter EmrE"/>
    <property type="match status" value="2"/>
</dbReference>
<name>A0ABV7K9H1_9HYPH</name>
<dbReference type="RefSeq" id="WP_378220782.1">
    <property type="nucleotide sequence ID" value="NZ_JBHRTK010000012.1"/>
</dbReference>
<reference evidence="4" key="1">
    <citation type="journal article" date="2019" name="Int. J. Syst. Evol. Microbiol.">
        <title>The Global Catalogue of Microorganisms (GCM) 10K type strain sequencing project: providing services to taxonomists for standard genome sequencing and annotation.</title>
        <authorList>
            <consortium name="The Broad Institute Genomics Platform"/>
            <consortium name="The Broad Institute Genome Sequencing Center for Infectious Disease"/>
            <person name="Wu L."/>
            <person name="Ma J."/>
        </authorList>
    </citation>
    <scope>NUCLEOTIDE SEQUENCE [LARGE SCALE GENOMIC DNA]</scope>
    <source>
        <strain evidence="4">KCTC 52165</strain>
    </source>
</reference>
<feature type="transmembrane region" description="Helical" evidence="1">
    <location>
        <begin position="42"/>
        <end position="63"/>
    </location>
</feature>
<evidence type="ECO:0000313" key="3">
    <source>
        <dbReference type="EMBL" id="MFC3206988.1"/>
    </source>
</evidence>
<proteinExistence type="predicted"/>
<evidence type="ECO:0000256" key="1">
    <source>
        <dbReference type="SAM" id="Phobius"/>
    </source>
</evidence>
<keyword evidence="1" id="KW-1133">Transmembrane helix</keyword>
<sequence length="307" mass="32357">MAMTETIARDGRANLVGSLWMVAAMAIFAGEDAMVKAASAHLPIAEVLVLFGLGGAVVFAIAATTRREPLFGPAILSRAMRIRACFEVTARLFYVLALALTPLSATTVILQATPIVVVLGAAMLFREHVGWQRWLAILVGLAGVLIVLRPGAESFSALSILALIGMLGFAGRDLASRAAPRSVTTSVLGVYGFAAIVVAGVLYALLWERQAFIIPDAAAMAFLSTAVACGVLAYAALMKAMRTGAVSVVTPFRYTRLLFGIALGVLVFGERLDLPTLAGSLIIVLAGIIIMKRPSRLSLFRASRKPS</sequence>
<dbReference type="InterPro" id="IPR000620">
    <property type="entry name" value="EamA_dom"/>
</dbReference>
<dbReference type="InterPro" id="IPR037185">
    <property type="entry name" value="EmrE-like"/>
</dbReference>
<comment type="caution">
    <text evidence="3">The sequence shown here is derived from an EMBL/GenBank/DDBJ whole genome shotgun (WGS) entry which is preliminary data.</text>
</comment>
<dbReference type="Pfam" id="PF00892">
    <property type="entry name" value="EamA"/>
    <property type="match status" value="2"/>
</dbReference>
<dbReference type="PANTHER" id="PTHR22911:SF135">
    <property type="entry name" value="BLR4310 PROTEIN"/>
    <property type="match status" value="1"/>
</dbReference>
<dbReference type="Proteomes" id="UP001595583">
    <property type="component" value="Unassembled WGS sequence"/>
</dbReference>
<feature type="domain" description="EamA" evidence="2">
    <location>
        <begin position="17"/>
        <end position="148"/>
    </location>
</feature>
<dbReference type="PANTHER" id="PTHR22911">
    <property type="entry name" value="ACYL-MALONYL CONDENSING ENZYME-RELATED"/>
    <property type="match status" value="1"/>
</dbReference>